<sequence>MLNKTILSIFVGVITTLFVSFALITQNDDLLLKPFIQLILGLITANVLVSGISAFHRKSKGLGLFFTFITLFMLSVIILNNTMTIEGIIPVMIIYIVFGVPIGIIAMFVHRINTRNELEL</sequence>
<reference evidence="3" key="1">
    <citation type="journal article" date="2019" name="Int. J. Syst. Evol. Microbiol.">
        <title>The Global Catalogue of Microorganisms (GCM) 10K type strain sequencing project: providing services to taxonomists for standard genome sequencing and annotation.</title>
        <authorList>
            <consortium name="The Broad Institute Genomics Platform"/>
            <consortium name="The Broad Institute Genome Sequencing Center for Infectious Disease"/>
            <person name="Wu L."/>
            <person name="Ma J."/>
        </authorList>
    </citation>
    <scope>NUCLEOTIDE SEQUENCE [LARGE SCALE GENOMIC DNA]</scope>
    <source>
        <strain evidence="3">CCUG 73951</strain>
    </source>
</reference>
<dbReference type="Proteomes" id="UP001596494">
    <property type="component" value="Unassembled WGS sequence"/>
</dbReference>
<proteinExistence type="predicted"/>
<feature type="transmembrane region" description="Helical" evidence="1">
    <location>
        <begin position="87"/>
        <end position="109"/>
    </location>
</feature>
<feature type="transmembrane region" description="Helical" evidence="1">
    <location>
        <begin position="62"/>
        <end position="81"/>
    </location>
</feature>
<dbReference type="RefSeq" id="WP_289217051.1">
    <property type="nucleotide sequence ID" value="NZ_JAPVRC010000011.1"/>
</dbReference>
<keyword evidence="1" id="KW-0472">Membrane</keyword>
<comment type="caution">
    <text evidence="2">The sequence shown here is derived from an EMBL/GenBank/DDBJ whole genome shotgun (WGS) entry which is preliminary data.</text>
</comment>
<keyword evidence="1" id="KW-1133">Transmembrane helix</keyword>
<feature type="transmembrane region" description="Helical" evidence="1">
    <location>
        <begin position="36"/>
        <end position="55"/>
    </location>
</feature>
<evidence type="ECO:0000313" key="3">
    <source>
        <dbReference type="Proteomes" id="UP001596494"/>
    </source>
</evidence>
<dbReference type="EMBL" id="JBHTBY010000002">
    <property type="protein sequence ID" value="MFC7320030.1"/>
    <property type="molecule type" value="Genomic_DNA"/>
</dbReference>
<accession>A0ABW2K1I5</accession>
<evidence type="ECO:0000256" key="1">
    <source>
        <dbReference type="SAM" id="Phobius"/>
    </source>
</evidence>
<name>A0ABW2K1I5_9BACI</name>
<keyword evidence="1" id="KW-0812">Transmembrane</keyword>
<organism evidence="2 3">
    <name type="scientific">Halobacillus campisalis</name>
    <dbReference type="NCBI Taxonomy" id="435909"/>
    <lineage>
        <taxon>Bacteria</taxon>
        <taxon>Bacillati</taxon>
        <taxon>Bacillota</taxon>
        <taxon>Bacilli</taxon>
        <taxon>Bacillales</taxon>
        <taxon>Bacillaceae</taxon>
        <taxon>Halobacillus</taxon>
    </lineage>
</organism>
<evidence type="ECO:0000313" key="2">
    <source>
        <dbReference type="EMBL" id="MFC7320030.1"/>
    </source>
</evidence>
<gene>
    <name evidence="2" type="ORF">ACFQMN_03915</name>
</gene>
<keyword evidence="3" id="KW-1185">Reference proteome</keyword>
<feature type="transmembrane region" description="Helical" evidence="1">
    <location>
        <begin position="7"/>
        <end position="24"/>
    </location>
</feature>
<protein>
    <recommendedName>
        <fullName evidence="4">Permease</fullName>
    </recommendedName>
</protein>
<evidence type="ECO:0008006" key="4">
    <source>
        <dbReference type="Google" id="ProtNLM"/>
    </source>
</evidence>